<comment type="caution">
    <text evidence="7">The sequence shown here is derived from an EMBL/GenBank/DDBJ whole genome shotgun (WGS) entry which is preliminary data.</text>
</comment>
<dbReference type="PANTHER" id="PTHR45887">
    <property type="entry name" value="TRANSLATION INITIATION FACTOR EIF-2B SUBUNIT EPSILON"/>
    <property type="match status" value="1"/>
</dbReference>
<comment type="subunit">
    <text evidence="4">Component of the translation initiation factor 2B (eIF2B) complex which is a heterodecamer of two sets of five different subunits: alpha, beta, gamma, delta and epsilon. Subunits alpha, beta and delta comprise a regulatory subcomplex and subunits epsilon and gamma comprise a catalytic subcomplex. Within the complex, the hexameric regulatory complex resides at the center, with the two heterodimeric catalytic subcomplexes bound on opposite sides.</text>
</comment>
<dbReference type="InterPro" id="IPR029044">
    <property type="entry name" value="Nucleotide-diphossugar_trans"/>
</dbReference>
<comment type="similarity">
    <text evidence="2">Belongs to the eIF-2B gamma/epsilon subunits family.</text>
</comment>
<evidence type="ECO:0000256" key="2">
    <source>
        <dbReference type="ARBA" id="ARBA00007878"/>
    </source>
</evidence>
<accession>A0AAV4M112</accession>
<evidence type="ECO:0000256" key="1">
    <source>
        <dbReference type="ARBA" id="ARBA00004514"/>
    </source>
</evidence>
<dbReference type="Pfam" id="PF25084">
    <property type="entry name" value="LbH_EIF2B"/>
    <property type="match status" value="1"/>
</dbReference>
<evidence type="ECO:0000313" key="7">
    <source>
        <dbReference type="EMBL" id="GIX65762.1"/>
    </source>
</evidence>
<reference evidence="7 8" key="1">
    <citation type="submission" date="2021-06" db="EMBL/GenBank/DDBJ databases">
        <title>Genome sequence of Babesia caballi.</title>
        <authorList>
            <person name="Yamagishi J."/>
            <person name="Kidaka T."/>
            <person name="Ochi A."/>
        </authorList>
    </citation>
    <scope>NUCLEOTIDE SEQUENCE [LARGE SCALE GENOMIC DNA]</scope>
    <source>
        <strain evidence="7">USDA-D6B2</strain>
    </source>
</reference>
<dbReference type="GO" id="GO:0005085">
    <property type="term" value="F:guanyl-nucleotide exchange factor activity"/>
    <property type="evidence" value="ECO:0007669"/>
    <property type="project" value="TreeGrafter"/>
</dbReference>
<dbReference type="PANTHER" id="PTHR45887:SF1">
    <property type="entry name" value="TRANSLATION INITIATION FACTOR EIF-2B SUBUNIT EPSILON"/>
    <property type="match status" value="1"/>
</dbReference>
<name>A0AAV4M112_BABCB</name>
<dbReference type="Proteomes" id="UP001497744">
    <property type="component" value="Unassembled WGS sequence"/>
</dbReference>
<dbReference type="Gene3D" id="2.160.10.10">
    <property type="entry name" value="Hexapeptide repeat proteins"/>
    <property type="match status" value="1"/>
</dbReference>
<dbReference type="RefSeq" id="XP_067717831.1">
    <property type="nucleotide sequence ID" value="XM_067861730.1"/>
</dbReference>
<dbReference type="InterPro" id="IPR051956">
    <property type="entry name" value="eIF2B_epsilon"/>
</dbReference>
<evidence type="ECO:0000256" key="5">
    <source>
        <dbReference type="SAM" id="MobiDB-lite"/>
    </source>
</evidence>
<organism evidence="7 8">
    <name type="scientific">Babesia caballi</name>
    <dbReference type="NCBI Taxonomy" id="5871"/>
    <lineage>
        <taxon>Eukaryota</taxon>
        <taxon>Sar</taxon>
        <taxon>Alveolata</taxon>
        <taxon>Apicomplexa</taxon>
        <taxon>Aconoidasida</taxon>
        <taxon>Piroplasmida</taxon>
        <taxon>Babesiidae</taxon>
        <taxon>Babesia</taxon>
    </lineage>
</organism>
<dbReference type="SUPFAM" id="SSF53448">
    <property type="entry name" value="Nucleotide-diphospho-sugar transferases"/>
    <property type="match status" value="1"/>
</dbReference>
<feature type="domain" description="EIF2B subunit epsilon/gamma LbH" evidence="6">
    <location>
        <begin position="327"/>
        <end position="396"/>
    </location>
</feature>
<dbReference type="EMBL" id="BPLF01000005">
    <property type="protein sequence ID" value="GIX65762.1"/>
    <property type="molecule type" value="Genomic_DNA"/>
</dbReference>
<dbReference type="GO" id="GO:0003743">
    <property type="term" value="F:translation initiation factor activity"/>
    <property type="evidence" value="ECO:0007669"/>
    <property type="project" value="UniProtKB-KW"/>
</dbReference>
<dbReference type="Gene3D" id="1.25.40.180">
    <property type="match status" value="1"/>
</dbReference>
<dbReference type="InterPro" id="IPR056764">
    <property type="entry name" value="LbH_EIF2B3/5"/>
</dbReference>
<dbReference type="SUPFAM" id="SSF48371">
    <property type="entry name" value="ARM repeat"/>
    <property type="match status" value="1"/>
</dbReference>
<feature type="region of interest" description="Disordered" evidence="5">
    <location>
        <begin position="465"/>
        <end position="497"/>
    </location>
</feature>
<dbReference type="InterPro" id="IPR016024">
    <property type="entry name" value="ARM-type_fold"/>
</dbReference>
<proteinExistence type="inferred from homology"/>
<gene>
    <name evidence="7" type="ORF">BcabD6B2_51970</name>
</gene>
<keyword evidence="7" id="KW-0648">Protein biosynthesis</keyword>
<keyword evidence="3" id="KW-0963">Cytoplasm</keyword>
<evidence type="ECO:0000313" key="8">
    <source>
        <dbReference type="Proteomes" id="UP001497744"/>
    </source>
</evidence>
<dbReference type="GO" id="GO:0031369">
    <property type="term" value="F:translation initiation factor binding"/>
    <property type="evidence" value="ECO:0007669"/>
    <property type="project" value="TreeGrafter"/>
</dbReference>
<evidence type="ECO:0000256" key="4">
    <source>
        <dbReference type="ARBA" id="ARBA00046432"/>
    </source>
</evidence>
<comment type="subcellular location">
    <subcellularLocation>
        <location evidence="1">Cytoplasm</location>
        <location evidence="1">Cytosol</location>
    </subcellularLocation>
</comment>
<dbReference type="GO" id="GO:0005851">
    <property type="term" value="C:eukaryotic translation initiation factor 2B complex"/>
    <property type="evidence" value="ECO:0007669"/>
    <property type="project" value="TreeGrafter"/>
</dbReference>
<evidence type="ECO:0000259" key="6">
    <source>
        <dbReference type="Pfam" id="PF25084"/>
    </source>
</evidence>
<keyword evidence="8" id="KW-1185">Reference proteome</keyword>
<keyword evidence="7" id="KW-0396">Initiation factor</keyword>
<sequence>MEAFMLVEDDGLAFEPLASMLPVNELYIGTNSIFQETLENLWESGITHVRLVVEKNKAKWFERYQRRYTFGRRQGHLDMSVVPLNVNKVSPGTVLRELLTIIDGLNDFILLFWNTLLTVPLYDSLELHRARKNEFQRYAMSIVYLEDDIQRRFSKPDDDCIILLNKNNEVIAYRQGVSRLRLDKEWMQHLNGGASQSVRYDLCKTSIYICNKQVAEHFANWFEHVEMDDYINDCLTREFKTDEIYVTILKRDVMFPNYPPALRITTPKDYYAVYMAYITRFHRRETFVHKAPVVYNPHCGPMVHEQAIFRNNSAFLPPLSENEDLFTAVSSSIVGQNVRIGSRSIVYRCIIFDDVTIGSDCVMQESIIMNGATIEDGAVIPAGSIICPNVRVTAHMVQGIGCSLRASHLISRYVDLTTERDRTQQRARACGNVHVWPINAFGNIEGTYIGTSFYDVVSFKAPPLSSTVSGGDEKGSRRRAPNAGDGRDASCSSDDDSGYEYFDYEARDPQSMMDPEVSEELRTLVVECLEDPRQLPNKVLEIKSLKISHNLQKAEMVKVAFRHALRWIIEQPQDPDELHGIMEKARLKDLVESFEHQMIELNHYSDVLKVCSDLRKDVDFFSYVCEALYHADIMEFEMLNDWLARNGISGPRINSFANWLSEE</sequence>
<dbReference type="GeneID" id="94197243"/>
<protein>
    <submittedName>
        <fullName evidence="7">Translation initiation factor eIF epsilon subunit, putative</fullName>
    </submittedName>
</protein>
<evidence type="ECO:0000256" key="3">
    <source>
        <dbReference type="ARBA" id="ARBA00022490"/>
    </source>
</evidence>
<dbReference type="AlphaFoldDB" id="A0AAV4M112"/>
<dbReference type="Gene3D" id="3.90.550.10">
    <property type="entry name" value="Spore Coat Polysaccharide Biosynthesis Protein SpsA, Chain A"/>
    <property type="match status" value="1"/>
</dbReference>